<keyword evidence="3" id="KW-0808">Transferase</keyword>
<sequence length="329" mass="36548">MYKVLEDTTTLLSRNLNTTYLDALIETSENLLAHQVIHEDGLPDQATTDKLTELYARVKPEQLTPEIIRQALQLTLIKVIQHDQIEPNKQMTPDSMASLASYMVTVFYPKLPNPFKVGDLAVGTGNLLYAVMNQLHQASEIDVQGFGVDNDEQLLALAGVSGQWQQQTIDLFHQDALDQLVVKDLDLVVSDLPVGYYPLDDRAKNFATAARSGHSYAHHLLIEQSMKTLKPGGLGLFFVPSEVFQSDEAKGLTDWLTKTVYFQGLLTLPESFFATKAAQKSLLVLQQPGETAQQAGKVLLGAFPEVSDRDAFGQFLTDVNQWAEQNIKK</sequence>
<keyword evidence="4" id="KW-1185">Reference proteome</keyword>
<dbReference type="Pfam" id="PF21106">
    <property type="entry name" value="YtxK_like"/>
    <property type="match status" value="1"/>
</dbReference>
<comment type="caution">
    <text evidence="3">The sequence shown here is derived from an EMBL/GenBank/DDBJ whole genome shotgun (WGS) entry which is preliminary data.</text>
</comment>
<name>A0A0R2MSJ8_9LACO</name>
<dbReference type="PIRSF" id="PIRSF026567">
    <property type="entry name" value="Adenine_mtase_bact_prd"/>
    <property type="match status" value="1"/>
</dbReference>
<organism evidence="3 4">
    <name type="scientific">Lacticaseibacillus saniviri JCM 17471 = DSM 24301</name>
    <dbReference type="NCBI Taxonomy" id="1293598"/>
    <lineage>
        <taxon>Bacteria</taxon>
        <taxon>Bacillati</taxon>
        <taxon>Bacillota</taxon>
        <taxon>Bacilli</taxon>
        <taxon>Lactobacillales</taxon>
        <taxon>Lactobacillaceae</taxon>
        <taxon>Lacticaseibacillus</taxon>
    </lineage>
</organism>
<dbReference type="Gene3D" id="1.10.150.470">
    <property type="match status" value="1"/>
</dbReference>
<dbReference type="STRING" id="1293598.IV56_GL001001"/>
<accession>A0A0R2MSJ8</accession>
<reference evidence="3 4" key="1">
    <citation type="journal article" date="2015" name="Genome Announc.">
        <title>Expanding the biotechnology potential of lactobacilli through comparative genomics of 213 strains and associated genera.</title>
        <authorList>
            <person name="Sun Z."/>
            <person name="Harris H.M."/>
            <person name="McCann A."/>
            <person name="Guo C."/>
            <person name="Argimon S."/>
            <person name="Zhang W."/>
            <person name="Yang X."/>
            <person name="Jeffery I.B."/>
            <person name="Cooney J.C."/>
            <person name="Kagawa T.F."/>
            <person name="Liu W."/>
            <person name="Song Y."/>
            <person name="Salvetti E."/>
            <person name="Wrobel A."/>
            <person name="Rasinkangas P."/>
            <person name="Parkhill J."/>
            <person name="Rea M.C."/>
            <person name="O'Sullivan O."/>
            <person name="Ritari J."/>
            <person name="Douillard F.P."/>
            <person name="Paul Ross R."/>
            <person name="Yang R."/>
            <person name="Briner A.E."/>
            <person name="Felis G.E."/>
            <person name="de Vos W.M."/>
            <person name="Barrangou R."/>
            <person name="Klaenhammer T.R."/>
            <person name="Caufield P.W."/>
            <person name="Cui Y."/>
            <person name="Zhang H."/>
            <person name="O'Toole P.W."/>
        </authorList>
    </citation>
    <scope>NUCLEOTIDE SEQUENCE [LARGE SCALE GENOMIC DNA]</scope>
    <source>
        <strain evidence="3 4">DSM 24301</strain>
    </source>
</reference>
<dbReference type="GO" id="GO:0008170">
    <property type="term" value="F:N-methyltransferase activity"/>
    <property type="evidence" value="ECO:0007669"/>
    <property type="project" value="InterPro"/>
</dbReference>
<dbReference type="InterPro" id="IPR029063">
    <property type="entry name" value="SAM-dependent_MTases_sf"/>
</dbReference>
<evidence type="ECO:0000313" key="3">
    <source>
        <dbReference type="EMBL" id="KRO16559.1"/>
    </source>
</evidence>
<dbReference type="PANTHER" id="PTHR41313">
    <property type="entry name" value="ADENINE-SPECIFIC METHYLTRANSFERASE"/>
    <property type="match status" value="1"/>
</dbReference>
<dbReference type="InterPro" id="IPR052933">
    <property type="entry name" value="DNA_Protect_Modify"/>
</dbReference>
<feature type="domain" description="YtxK-like N-terminal helical" evidence="2">
    <location>
        <begin position="1"/>
        <end position="78"/>
    </location>
</feature>
<protein>
    <submittedName>
        <fullName evidence="3">Adenine-specific DNA methylase</fullName>
    </submittedName>
</protein>
<dbReference type="GO" id="GO:0003677">
    <property type="term" value="F:DNA binding"/>
    <property type="evidence" value="ECO:0007669"/>
    <property type="project" value="InterPro"/>
</dbReference>
<evidence type="ECO:0000313" key="4">
    <source>
        <dbReference type="Proteomes" id="UP000050969"/>
    </source>
</evidence>
<feature type="domain" description="DNA methylase adenine-specific" evidence="1">
    <location>
        <begin position="92"/>
        <end position="300"/>
    </location>
</feature>
<keyword evidence="3" id="KW-0489">Methyltransferase</keyword>
<gene>
    <name evidence="3" type="ORF">IV56_GL001001</name>
</gene>
<evidence type="ECO:0000259" key="1">
    <source>
        <dbReference type="Pfam" id="PF02384"/>
    </source>
</evidence>
<evidence type="ECO:0000259" key="2">
    <source>
        <dbReference type="Pfam" id="PF21106"/>
    </source>
</evidence>
<dbReference type="PANTHER" id="PTHR41313:SF1">
    <property type="entry name" value="DNA METHYLASE ADENINE-SPECIFIC DOMAIN-CONTAINING PROTEIN"/>
    <property type="match status" value="1"/>
</dbReference>
<dbReference type="SUPFAM" id="SSF53335">
    <property type="entry name" value="S-adenosyl-L-methionine-dependent methyltransferases"/>
    <property type="match status" value="1"/>
</dbReference>
<dbReference type="PATRIC" id="fig|1293598.4.peg.1052"/>
<dbReference type="Gene3D" id="3.40.50.150">
    <property type="entry name" value="Vaccinia Virus protein VP39"/>
    <property type="match status" value="1"/>
</dbReference>
<dbReference type="Proteomes" id="UP000050969">
    <property type="component" value="Unassembled WGS sequence"/>
</dbReference>
<proteinExistence type="predicted"/>
<dbReference type="InterPro" id="IPR016843">
    <property type="entry name" value="S-AdoMet-dep_Ade-MeTrfase_prd"/>
</dbReference>
<dbReference type="GO" id="GO:0032259">
    <property type="term" value="P:methylation"/>
    <property type="evidence" value="ECO:0007669"/>
    <property type="project" value="UniProtKB-KW"/>
</dbReference>
<dbReference type="AlphaFoldDB" id="A0A0R2MSJ8"/>
<dbReference type="InterPro" id="IPR048375">
    <property type="entry name" value="YtxK-like_N"/>
</dbReference>
<dbReference type="InterPro" id="IPR003356">
    <property type="entry name" value="DNA_methylase_A-5"/>
</dbReference>
<dbReference type="Pfam" id="PF02384">
    <property type="entry name" value="N6_Mtase"/>
    <property type="match status" value="1"/>
</dbReference>
<dbReference type="EMBL" id="JQCE01000035">
    <property type="protein sequence ID" value="KRO16559.1"/>
    <property type="molecule type" value="Genomic_DNA"/>
</dbReference>